<dbReference type="Proteomes" id="UP000010366">
    <property type="component" value="Chromosome"/>
</dbReference>
<dbReference type="HOGENOM" id="CLU_2286446_0_0_3"/>
<organism evidence="1 2">
    <name type="scientific">Chamaesiphon minutus (strain ATCC 27169 / PCC 6605)</name>
    <dbReference type="NCBI Taxonomy" id="1173020"/>
    <lineage>
        <taxon>Bacteria</taxon>
        <taxon>Bacillati</taxon>
        <taxon>Cyanobacteriota</taxon>
        <taxon>Cyanophyceae</taxon>
        <taxon>Gomontiellales</taxon>
        <taxon>Chamaesiphonaceae</taxon>
        <taxon>Chamaesiphon</taxon>
    </lineage>
</organism>
<proteinExistence type="predicted"/>
<name>K9UM44_CHAP6</name>
<protein>
    <submittedName>
        <fullName evidence="1">Uncharacterized protein</fullName>
    </submittedName>
</protein>
<keyword evidence="2" id="KW-1185">Reference proteome</keyword>
<gene>
    <name evidence="1" type="ORF">Cha6605_4815</name>
</gene>
<sequence>MSPNLTQLIERSAALSPQERLEGFAGLRYGKLEERARSGERLAAGRFPPGLCGCAPVGFPDHGSAPSSSLREGSANDREVVLMRYPGCVRQDKTVGKEMAG</sequence>
<dbReference type="KEGG" id="cmp:Cha6605_4815"/>
<reference evidence="1 2" key="1">
    <citation type="submission" date="2012-05" db="EMBL/GenBank/DDBJ databases">
        <title>Finished chromosome of genome of Chamaesiphon sp. PCC 6605.</title>
        <authorList>
            <consortium name="US DOE Joint Genome Institute"/>
            <person name="Gugger M."/>
            <person name="Coursin T."/>
            <person name="Rippka R."/>
            <person name="Tandeau De Marsac N."/>
            <person name="Huntemann M."/>
            <person name="Wei C.-L."/>
            <person name="Han J."/>
            <person name="Detter J.C."/>
            <person name="Han C."/>
            <person name="Tapia R."/>
            <person name="Chen A."/>
            <person name="Kyrpides N."/>
            <person name="Mavromatis K."/>
            <person name="Markowitz V."/>
            <person name="Szeto E."/>
            <person name="Ivanova N."/>
            <person name="Pagani I."/>
            <person name="Pati A."/>
            <person name="Goodwin L."/>
            <person name="Nordberg H.P."/>
            <person name="Cantor M.N."/>
            <person name="Hua S.X."/>
            <person name="Woyke T."/>
            <person name="Kerfeld C.A."/>
        </authorList>
    </citation>
    <scope>NUCLEOTIDE SEQUENCE [LARGE SCALE GENOMIC DNA]</scope>
    <source>
        <strain evidence="2">ATCC 27169 / PCC 6605</strain>
    </source>
</reference>
<accession>K9UM44</accession>
<dbReference type="AlphaFoldDB" id="K9UM44"/>
<dbReference type="EMBL" id="CP003600">
    <property type="protein sequence ID" value="AFY95728.1"/>
    <property type="molecule type" value="Genomic_DNA"/>
</dbReference>
<evidence type="ECO:0000313" key="2">
    <source>
        <dbReference type="Proteomes" id="UP000010366"/>
    </source>
</evidence>
<evidence type="ECO:0000313" key="1">
    <source>
        <dbReference type="EMBL" id="AFY95728.1"/>
    </source>
</evidence>
<dbReference type="RefSeq" id="WP_015161818.1">
    <property type="nucleotide sequence ID" value="NC_019697.1"/>
</dbReference>